<dbReference type="AlphaFoldDB" id="A0A225WWG9"/>
<comment type="caution">
    <text evidence="1">The sequence shown here is derived from an EMBL/GenBank/DDBJ whole genome shotgun (WGS) entry which is preliminary data.</text>
</comment>
<dbReference type="Proteomes" id="UP000198211">
    <property type="component" value="Unassembled WGS sequence"/>
</dbReference>
<reference evidence="2" key="1">
    <citation type="submission" date="2017-03" db="EMBL/GenBank/DDBJ databases">
        <title>Phytopthora megakarya and P. palmivora, two closely related causual agents of cacao black pod achieved similar genome size and gene model numbers by different mechanisms.</title>
        <authorList>
            <person name="Ali S."/>
            <person name="Shao J."/>
            <person name="Larry D.J."/>
            <person name="Kronmiller B."/>
            <person name="Shen D."/>
            <person name="Strem M.D."/>
            <person name="Melnick R.L."/>
            <person name="Guiltinan M.J."/>
            <person name="Tyler B.M."/>
            <person name="Meinhardt L.W."/>
            <person name="Bailey B.A."/>
        </authorList>
    </citation>
    <scope>NUCLEOTIDE SEQUENCE [LARGE SCALE GENOMIC DNA]</scope>
    <source>
        <strain evidence="2">zdho120</strain>
    </source>
</reference>
<accession>A0A225WWG9</accession>
<name>A0A225WWG9_9STRA</name>
<evidence type="ECO:0000313" key="2">
    <source>
        <dbReference type="Proteomes" id="UP000198211"/>
    </source>
</evidence>
<dbReference type="STRING" id="4795.A0A225WWG9"/>
<proteinExistence type="predicted"/>
<sequence length="200" mass="22345">MMIESAAHVNAHEVKNCEGSLQSQISPVNNKLTLASCTLSVSQHLSDSAVQFCDGGTVTKGKLHLFLTERVVGRESKKKKGSIIGGSTVCGYVNAIVDLYNQQVALRINSTEHPRSPQVKQLIRNPRQQKPNYQDRGVGFLLDGYQSEVQFRQICDSFLDLDDLRGRAAFFVSHYGLLRGENIRDLELVDMFSQDLDREC</sequence>
<evidence type="ECO:0000313" key="1">
    <source>
        <dbReference type="EMBL" id="OWZ22006.1"/>
    </source>
</evidence>
<keyword evidence="2" id="KW-1185">Reference proteome</keyword>
<gene>
    <name evidence="1" type="ORF">PHMEG_0003350</name>
</gene>
<dbReference type="OrthoDB" id="125800at2759"/>
<protein>
    <submittedName>
        <fullName evidence="1">Uncharacterized protein</fullName>
    </submittedName>
</protein>
<organism evidence="1 2">
    <name type="scientific">Phytophthora megakarya</name>
    <dbReference type="NCBI Taxonomy" id="4795"/>
    <lineage>
        <taxon>Eukaryota</taxon>
        <taxon>Sar</taxon>
        <taxon>Stramenopiles</taxon>
        <taxon>Oomycota</taxon>
        <taxon>Peronosporomycetes</taxon>
        <taxon>Peronosporales</taxon>
        <taxon>Peronosporaceae</taxon>
        <taxon>Phytophthora</taxon>
    </lineage>
</organism>
<dbReference type="EMBL" id="NBNE01000170">
    <property type="protein sequence ID" value="OWZ22006.1"/>
    <property type="molecule type" value="Genomic_DNA"/>
</dbReference>